<dbReference type="InterPro" id="IPR039948">
    <property type="entry name" value="ELC1"/>
</dbReference>
<comment type="caution">
    <text evidence="1">The sequence shown here is derived from an EMBL/GenBank/DDBJ whole genome shotgun (WGS) entry which is preliminary data.</text>
</comment>
<organism evidence="1 2">
    <name type="scientific">Skeletonema marinoi</name>
    <dbReference type="NCBI Taxonomy" id="267567"/>
    <lineage>
        <taxon>Eukaryota</taxon>
        <taxon>Sar</taxon>
        <taxon>Stramenopiles</taxon>
        <taxon>Ochrophyta</taxon>
        <taxon>Bacillariophyta</taxon>
        <taxon>Coscinodiscophyceae</taxon>
        <taxon>Thalassiosirophycidae</taxon>
        <taxon>Thalassiosirales</taxon>
        <taxon>Skeletonemataceae</taxon>
        <taxon>Skeletonema</taxon>
        <taxon>Skeletonema marinoi-dohrnii complex</taxon>
    </lineage>
</organism>
<evidence type="ECO:0000313" key="2">
    <source>
        <dbReference type="Proteomes" id="UP001224775"/>
    </source>
</evidence>
<dbReference type="PANTHER" id="PTHR20648">
    <property type="entry name" value="ELONGIN-C"/>
    <property type="match status" value="1"/>
</dbReference>
<keyword evidence="2" id="KW-1185">Reference proteome</keyword>
<dbReference type="InterPro" id="IPR011333">
    <property type="entry name" value="SKP1/BTB/POZ_sf"/>
</dbReference>
<dbReference type="EMBL" id="JATAAI010000001">
    <property type="protein sequence ID" value="KAK1748787.1"/>
    <property type="molecule type" value="Genomic_DNA"/>
</dbReference>
<proteinExistence type="predicted"/>
<sequence length="60" mass="6993">MRAMLEGNFRESEESVIRFPDISDSALEKVVRYLHYKDRHASSTARIPEFPIEPEEVSLI</sequence>
<dbReference type="SUPFAM" id="SSF54695">
    <property type="entry name" value="POZ domain"/>
    <property type="match status" value="1"/>
</dbReference>
<evidence type="ECO:0000313" key="1">
    <source>
        <dbReference type="EMBL" id="KAK1748787.1"/>
    </source>
</evidence>
<name>A0AAD8YMM3_9STRA</name>
<dbReference type="AlphaFoldDB" id="A0AAD8YMM3"/>
<dbReference type="Gene3D" id="3.30.710.10">
    <property type="entry name" value="Potassium Channel Kv1.1, Chain A"/>
    <property type="match status" value="1"/>
</dbReference>
<evidence type="ECO:0008006" key="3">
    <source>
        <dbReference type="Google" id="ProtNLM"/>
    </source>
</evidence>
<gene>
    <name evidence="1" type="ORF">QTG54_000726</name>
</gene>
<dbReference type="Proteomes" id="UP001224775">
    <property type="component" value="Unassembled WGS sequence"/>
</dbReference>
<accession>A0AAD8YMM3</accession>
<protein>
    <recommendedName>
        <fullName evidence="3">Elongin-C</fullName>
    </recommendedName>
</protein>
<reference evidence="1" key="1">
    <citation type="submission" date="2023-06" db="EMBL/GenBank/DDBJ databases">
        <title>Survivors Of The Sea: Transcriptome response of Skeletonema marinoi to long-term dormancy.</title>
        <authorList>
            <person name="Pinder M.I.M."/>
            <person name="Kourtchenko O."/>
            <person name="Robertson E.K."/>
            <person name="Larsson T."/>
            <person name="Maumus F."/>
            <person name="Osuna-Cruz C.M."/>
            <person name="Vancaester E."/>
            <person name="Stenow R."/>
            <person name="Vandepoele K."/>
            <person name="Ploug H."/>
            <person name="Bruchert V."/>
            <person name="Godhe A."/>
            <person name="Topel M."/>
        </authorList>
    </citation>
    <scope>NUCLEOTIDE SEQUENCE</scope>
    <source>
        <strain evidence="1">R05AC</strain>
    </source>
</reference>